<dbReference type="RefSeq" id="WP_271280088.1">
    <property type="nucleotide sequence ID" value="NZ_BAABFD010000028.1"/>
</dbReference>
<dbReference type="EMBL" id="JAPNUD010000243">
    <property type="protein sequence ID" value="MDA0646982.1"/>
    <property type="molecule type" value="Genomic_DNA"/>
</dbReference>
<gene>
    <name evidence="4" type="ORF">OUY24_40700</name>
</gene>
<dbReference type="InterPro" id="IPR036513">
    <property type="entry name" value="STAS_dom_sf"/>
</dbReference>
<dbReference type="PROSITE" id="PS50801">
    <property type="entry name" value="STAS"/>
    <property type="match status" value="1"/>
</dbReference>
<evidence type="ECO:0000259" key="3">
    <source>
        <dbReference type="PROSITE" id="PS50801"/>
    </source>
</evidence>
<dbReference type="SUPFAM" id="SSF52091">
    <property type="entry name" value="SpoIIaa-like"/>
    <property type="match status" value="1"/>
</dbReference>
<evidence type="ECO:0000256" key="1">
    <source>
        <dbReference type="ARBA" id="ARBA00009013"/>
    </source>
</evidence>
<feature type="domain" description="STAS" evidence="3">
    <location>
        <begin position="5"/>
        <end position="114"/>
    </location>
</feature>
<dbReference type="Proteomes" id="UP001212498">
    <property type="component" value="Unassembled WGS sequence"/>
</dbReference>
<comment type="caution">
    <text evidence="4">The sequence shown here is derived from an EMBL/GenBank/DDBJ whole genome shotgun (WGS) entry which is preliminary data.</text>
</comment>
<dbReference type="Gene3D" id="3.30.750.24">
    <property type="entry name" value="STAS domain"/>
    <property type="match status" value="1"/>
</dbReference>
<reference evidence="4 5" key="1">
    <citation type="submission" date="2022-11" db="EMBL/GenBank/DDBJ databases">
        <title>Nonomuraea corallina sp. nov., a new species of the genus Nonomuraea isolated from sea side sediment in Thai sea.</title>
        <authorList>
            <person name="Ngamcharungchit C."/>
            <person name="Matsumoto A."/>
            <person name="Suriyachadkun C."/>
            <person name="Panbangred W."/>
            <person name="Inahashi Y."/>
            <person name="Intra B."/>
        </authorList>
    </citation>
    <scope>NUCLEOTIDE SEQUENCE [LARGE SCALE GENOMIC DNA]</scope>
    <source>
        <strain evidence="4 5">DSM 43553</strain>
    </source>
</reference>
<dbReference type="CDD" id="cd07043">
    <property type="entry name" value="STAS_anti-anti-sigma_factors"/>
    <property type="match status" value="1"/>
</dbReference>
<dbReference type="InterPro" id="IPR002645">
    <property type="entry name" value="STAS_dom"/>
</dbReference>
<evidence type="ECO:0000313" key="5">
    <source>
        <dbReference type="Proteomes" id="UP001212498"/>
    </source>
</evidence>
<keyword evidence="5" id="KW-1185">Reference proteome</keyword>
<sequence length="123" mass="13029">MHAPFAITSEYFGDTAVISLIGELDTTRCPQLDEALGASLSGGRIHLVVDTAELTFCDSMGLRTFLDYVERARQAGGWLRMAGVRGVLRRLLDVTGVSAVVPIDPDVPTALCARLPGGDALGL</sequence>
<dbReference type="PANTHER" id="PTHR33495:SF2">
    <property type="entry name" value="ANTI-SIGMA FACTOR ANTAGONIST TM_1081-RELATED"/>
    <property type="match status" value="1"/>
</dbReference>
<dbReference type="NCBIfam" id="TIGR00377">
    <property type="entry name" value="ant_ant_sig"/>
    <property type="match status" value="1"/>
</dbReference>
<dbReference type="InterPro" id="IPR003658">
    <property type="entry name" value="Anti-sigma_ant"/>
</dbReference>
<organism evidence="4 5">
    <name type="scientific">Nonomuraea ferruginea</name>
    <dbReference type="NCBI Taxonomy" id="46174"/>
    <lineage>
        <taxon>Bacteria</taxon>
        <taxon>Bacillati</taxon>
        <taxon>Actinomycetota</taxon>
        <taxon>Actinomycetes</taxon>
        <taxon>Streptosporangiales</taxon>
        <taxon>Streptosporangiaceae</taxon>
        <taxon>Nonomuraea</taxon>
    </lineage>
</organism>
<evidence type="ECO:0000313" key="4">
    <source>
        <dbReference type="EMBL" id="MDA0646982.1"/>
    </source>
</evidence>
<dbReference type="Pfam" id="PF01740">
    <property type="entry name" value="STAS"/>
    <property type="match status" value="1"/>
</dbReference>
<accession>A0ABT4TBV3</accession>
<name>A0ABT4TBV3_9ACTN</name>
<comment type="similarity">
    <text evidence="1 2">Belongs to the anti-sigma-factor antagonist family.</text>
</comment>
<protein>
    <recommendedName>
        <fullName evidence="2">Anti-sigma factor antagonist</fullName>
    </recommendedName>
</protein>
<dbReference type="PANTHER" id="PTHR33495">
    <property type="entry name" value="ANTI-SIGMA FACTOR ANTAGONIST TM_1081-RELATED-RELATED"/>
    <property type="match status" value="1"/>
</dbReference>
<proteinExistence type="inferred from homology"/>
<evidence type="ECO:0000256" key="2">
    <source>
        <dbReference type="RuleBase" id="RU003749"/>
    </source>
</evidence>